<dbReference type="Pfam" id="PF26334">
    <property type="entry name" value="Gtf3_N"/>
    <property type="match status" value="1"/>
</dbReference>
<dbReference type="Gene3D" id="3.40.50.2000">
    <property type="entry name" value="Glycogen Phosphorylase B"/>
    <property type="match status" value="2"/>
</dbReference>
<evidence type="ECO:0008006" key="6">
    <source>
        <dbReference type="Google" id="ProtNLM"/>
    </source>
</evidence>
<dbReference type="Proteomes" id="UP000451233">
    <property type="component" value="Unassembled WGS sequence"/>
</dbReference>
<dbReference type="InterPro" id="IPR058591">
    <property type="entry name" value="Gtf3_N"/>
</dbReference>
<organism evidence="4 5">
    <name type="scientific">Hufsiella ginkgonis</name>
    <dbReference type="NCBI Taxonomy" id="2695274"/>
    <lineage>
        <taxon>Bacteria</taxon>
        <taxon>Pseudomonadati</taxon>
        <taxon>Bacteroidota</taxon>
        <taxon>Sphingobacteriia</taxon>
        <taxon>Sphingobacteriales</taxon>
        <taxon>Sphingobacteriaceae</taxon>
        <taxon>Hufsiella</taxon>
    </lineage>
</organism>
<evidence type="ECO:0000259" key="2">
    <source>
        <dbReference type="Pfam" id="PF26334"/>
    </source>
</evidence>
<evidence type="ECO:0000313" key="5">
    <source>
        <dbReference type="Proteomes" id="UP000451233"/>
    </source>
</evidence>
<dbReference type="RefSeq" id="WP_160907678.1">
    <property type="nucleotide sequence ID" value="NZ_WVHS01000003.1"/>
</dbReference>
<keyword evidence="1" id="KW-0808">Transferase</keyword>
<accession>A0A7K1Y0H8</accession>
<evidence type="ECO:0000313" key="4">
    <source>
        <dbReference type="EMBL" id="MXV16702.1"/>
    </source>
</evidence>
<dbReference type="PIRSF" id="PIRSF007023">
    <property type="entry name" value="UDP-Galf_transf"/>
    <property type="match status" value="1"/>
</dbReference>
<dbReference type="InterPro" id="IPR058592">
    <property type="entry name" value="Gtf3_C"/>
</dbReference>
<evidence type="ECO:0000256" key="1">
    <source>
        <dbReference type="ARBA" id="ARBA00022679"/>
    </source>
</evidence>
<sequence>MKYQFCIRFKDIDVNSAASKAVLDCNRIFSECGYQDYTLTVNDNSGKLKYYLFLLRQLSVFFFSIKRKSIVSIQYPLLSINAVFKYFIKATRLKRVRFFCIVHDLESLRSGGTDDKLIAEEVRNLNCYDTLIVHNEHMINWLTVHGVTVKMISLKLFDYLSADFISNGRADAAGSIVFAGNLAKSRFIYSLPQVKNKQFDLYGPGFLPDGSQVNKNLAWKGLYGPEQIQKELMGSFGLIWDGTHIDRCDEILGNYLLYNNPHKCSLYIAAGLPVIAPKSSAIGSFIKREDIGVLVDSLHELESLTIDDDRYHTMKRNVLRIRSKVITGGFFSDALKSIENDYALPG</sequence>
<comment type="caution">
    <text evidence="4">The sequence shown here is derived from an EMBL/GenBank/DDBJ whole genome shotgun (WGS) entry which is preliminary data.</text>
</comment>
<gene>
    <name evidence="4" type="ORF">GS398_15480</name>
</gene>
<feature type="domain" description="Glucosyltransferase 3-like N-terminal" evidence="2">
    <location>
        <begin position="13"/>
        <end position="155"/>
    </location>
</feature>
<reference evidence="4 5" key="1">
    <citation type="submission" date="2019-11" db="EMBL/GenBank/DDBJ databases">
        <title>Pedobacter sp. HMF7056 Genome sequencing and assembly.</title>
        <authorList>
            <person name="Kang H."/>
            <person name="Kim H."/>
            <person name="Joh K."/>
        </authorList>
    </citation>
    <scope>NUCLEOTIDE SEQUENCE [LARGE SCALE GENOMIC DNA]</scope>
    <source>
        <strain evidence="4 5">HMF7056</strain>
    </source>
</reference>
<protein>
    <recommendedName>
        <fullName evidence="6">Beta-1,6-galactofuranosyltransferase</fullName>
    </recommendedName>
</protein>
<dbReference type="Pfam" id="PF26337">
    <property type="entry name" value="Gtf3_C"/>
    <property type="match status" value="1"/>
</dbReference>
<proteinExistence type="predicted"/>
<feature type="domain" description="Glucosyltransferase 3-like C-terminal" evidence="3">
    <location>
        <begin position="176"/>
        <end position="337"/>
    </location>
</feature>
<evidence type="ECO:0000259" key="3">
    <source>
        <dbReference type="Pfam" id="PF26337"/>
    </source>
</evidence>
<name>A0A7K1Y0H8_9SPHI</name>
<dbReference type="EMBL" id="WVHS01000003">
    <property type="protein sequence ID" value="MXV16702.1"/>
    <property type="molecule type" value="Genomic_DNA"/>
</dbReference>
<dbReference type="AlphaFoldDB" id="A0A7K1Y0H8"/>
<keyword evidence="5" id="KW-1185">Reference proteome</keyword>